<dbReference type="PATRIC" id="fig|1778263.3.peg.544"/>
<protein>
    <recommendedName>
        <fullName evidence="7">Flavodoxin</fullName>
    </recommendedName>
</protein>
<evidence type="ECO:0000256" key="5">
    <source>
        <dbReference type="ARBA" id="ARBA00022643"/>
    </source>
</evidence>
<evidence type="ECO:0000256" key="4">
    <source>
        <dbReference type="ARBA" id="ARBA00022630"/>
    </source>
</evidence>
<organism evidence="9 10">
    <name type="scientific">Candidatus Hoaglandella endobia</name>
    <dbReference type="NCBI Taxonomy" id="1778263"/>
    <lineage>
        <taxon>Bacteria</taxon>
        <taxon>Pseudomonadati</taxon>
        <taxon>Pseudomonadota</taxon>
        <taxon>Gammaproteobacteria</taxon>
        <taxon>Enterobacterales</taxon>
        <taxon>Enterobacteriaceae</taxon>
        <taxon>Candidatus Hoaglandella</taxon>
    </lineage>
</organism>
<dbReference type="InterPro" id="IPR001226">
    <property type="entry name" value="Flavodoxin_CS"/>
</dbReference>
<dbReference type="NCBIfam" id="TIGR01752">
    <property type="entry name" value="flav_long"/>
    <property type="match status" value="1"/>
</dbReference>
<evidence type="ECO:0000259" key="8">
    <source>
        <dbReference type="PROSITE" id="PS50902"/>
    </source>
</evidence>
<accession>A0A143WUY2</accession>
<dbReference type="Pfam" id="PF00258">
    <property type="entry name" value="Flavodoxin_1"/>
    <property type="match status" value="1"/>
</dbReference>
<sequence length="176" mass="20160">MNKIGIFFGSDTGTTENIAKLIQKQLGYSVADVFDISKSTKKDLEQYDRLILGIPTWYYGEAQCDWEDFLPTLREIDFNGKFIALFGCGDQEDYAEYFCNALGTLHHIIKQRGAKLVGYWPTVGYYFDCSKGLVDDNNFFGLAIDEDRQPELTSERVDGWIRQVCAEMQFEPLSNQ</sequence>
<dbReference type="RefSeq" id="WP_067568189.1">
    <property type="nucleotide sequence ID" value="NZ_LN999835.1"/>
</dbReference>
<dbReference type="InterPro" id="IPR050619">
    <property type="entry name" value="Flavodoxin"/>
</dbReference>
<dbReference type="Proteomes" id="UP000095477">
    <property type="component" value="Chromosome I"/>
</dbReference>
<name>A0A143WUY2_9ENTR</name>
<dbReference type="NCBIfam" id="NF006738">
    <property type="entry name" value="PRK09267.1-4"/>
    <property type="match status" value="1"/>
</dbReference>
<dbReference type="GO" id="GO:0009055">
    <property type="term" value="F:electron transfer activity"/>
    <property type="evidence" value="ECO:0007669"/>
    <property type="project" value="UniProtKB-UniRule"/>
</dbReference>
<comment type="cofactor">
    <cofactor evidence="1 7">
        <name>FMN</name>
        <dbReference type="ChEBI" id="CHEBI:58210"/>
    </cofactor>
</comment>
<evidence type="ECO:0000256" key="6">
    <source>
        <dbReference type="ARBA" id="ARBA00022982"/>
    </source>
</evidence>
<evidence type="ECO:0000256" key="2">
    <source>
        <dbReference type="ARBA" id="ARBA00005267"/>
    </source>
</evidence>
<evidence type="ECO:0000256" key="3">
    <source>
        <dbReference type="ARBA" id="ARBA00022448"/>
    </source>
</evidence>
<evidence type="ECO:0000256" key="7">
    <source>
        <dbReference type="PIRNR" id="PIRNR038996"/>
    </source>
</evidence>
<keyword evidence="5 7" id="KW-0288">FMN</keyword>
<gene>
    <name evidence="9" type="primary">fldA</name>
    <name evidence="9" type="ORF">TPER_HE00548</name>
</gene>
<dbReference type="AlphaFoldDB" id="A0A143WUY2"/>
<dbReference type="KEGG" id="hed:TPER_HE00548"/>
<keyword evidence="10" id="KW-1185">Reference proteome</keyword>
<dbReference type="PIRSF" id="PIRSF038996">
    <property type="entry name" value="FldA"/>
    <property type="match status" value="1"/>
</dbReference>
<proteinExistence type="inferred from homology"/>
<evidence type="ECO:0000256" key="1">
    <source>
        <dbReference type="ARBA" id="ARBA00001917"/>
    </source>
</evidence>
<dbReference type="InterPro" id="IPR029039">
    <property type="entry name" value="Flavoprotein-like_sf"/>
</dbReference>
<keyword evidence="6 7" id="KW-0249">Electron transport</keyword>
<keyword evidence="3 7" id="KW-0813">Transport</keyword>
<reference evidence="10" key="1">
    <citation type="submission" date="2016-01" db="EMBL/GenBank/DDBJ databases">
        <authorList>
            <person name="Husnik F."/>
        </authorList>
    </citation>
    <scope>NUCLEOTIDE SEQUENCE [LARGE SCALE GENOMIC DNA]</scope>
</reference>
<comment type="function">
    <text evidence="7">Low-potential electron donor to a number of redox enzymes.</text>
</comment>
<dbReference type="GO" id="GO:0010181">
    <property type="term" value="F:FMN binding"/>
    <property type="evidence" value="ECO:0007669"/>
    <property type="project" value="UniProtKB-UniRule"/>
</dbReference>
<dbReference type="OrthoDB" id="359268at2"/>
<dbReference type="Gene3D" id="3.40.50.360">
    <property type="match status" value="1"/>
</dbReference>
<keyword evidence="4 7" id="KW-0285">Flavoprotein</keyword>
<dbReference type="PANTHER" id="PTHR42809:SF1">
    <property type="entry name" value="FLAVODOXIN 1"/>
    <property type="match status" value="1"/>
</dbReference>
<dbReference type="InterPro" id="IPR008254">
    <property type="entry name" value="Flavodoxin/NO_synth"/>
</dbReference>
<comment type="similarity">
    <text evidence="2 7">Belongs to the flavodoxin family.</text>
</comment>
<dbReference type="SUPFAM" id="SSF52218">
    <property type="entry name" value="Flavoproteins"/>
    <property type="match status" value="1"/>
</dbReference>
<dbReference type="InterPro" id="IPR010086">
    <property type="entry name" value="Flavodoxin_lc"/>
</dbReference>
<dbReference type="NCBIfam" id="NF006739">
    <property type="entry name" value="PRK09267.1-5"/>
    <property type="match status" value="1"/>
</dbReference>
<evidence type="ECO:0000313" key="10">
    <source>
        <dbReference type="Proteomes" id="UP000095477"/>
    </source>
</evidence>
<dbReference type="EMBL" id="LN999835">
    <property type="protein sequence ID" value="CUX97452.1"/>
    <property type="molecule type" value="Genomic_DNA"/>
</dbReference>
<dbReference type="NCBIfam" id="NF006737">
    <property type="entry name" value="PRK09267.1-3"/>
    <property type="match status" value="1"/>
</dbReference>
<dbReference type="PROSITE" id="PS50902">
    <property type="entry name" value="FLAVODOXIN_LIKE"/>
    <property type="match status" value="1"/>
</dbReference>
<dbReference type="PANTHER" id="PTHR42809">
    <property type="entry name" value="FLAVODOXIN 2"/>
    <property type="match status" value="1"/>
</dbReference>
<evidence type="ECO:0000313" key="9">
    <source>
        <dbReference type="EMBL" id="CUX97452.1"/>
    </source>
</evidence>
<dbReference type="PROSITE" id="PS00201">
    <property type="entry name" value="FLAVODOXIN"/>
    <property type="match status" value="1"/>
</dbReference>
<feature type="domain" description="Flavodoxin-like" evidence="8">
    <location>
        <begin position="4"/>
        <end position="165"/>
    </location>
</feature>